<sequence length="69" mass="7533">MTKILVDVDDEALADAAEAFGTRTKKDTVNVALREGAARVRRARALAELASRGQSGDFDELLDKPTYRP</sequence>
<gene>
    <name evidence="1" type="ORF">DKT69_30335</name>
</gene>
<evidence type="ECO:0000313" key="1">
    <source>
        <dbReference type="EMBL" id="PWR09757.1"/>
    </source>
</evidence>
<dbReference type="AlphaFoldDB" id="A0A317D555"/>
<organism evidence="1 2">
    <name type="scientific">Micromonospora sicca</name>
    <dbReference type="NCBI Taxonomy" id="2202420"/>
    <lineage>
        <taxon>Bacteria</taxon>
        <taxon>Bacillati</taxon>
        <taxon>Actinomycetota</taxon>
        <taxon>Actinomycetes</taxon>
        <taxon>Micromonosporales</taxon>
        <taxon>Micromonosporaceae</taxon>
        <taxon>Micromonospora</taxon>
    </lineage>
</organism>
<dbReference type="EMBL" id="QGKS01000384">
    <property type="protein sequence ID" value="PWR09757.1"/>
    <property type="molecule type" value="Genomic_DNA"/>
</dbReference>
<accession>A0A317D555</accession>
<evidence type="ECO:0000313" key="2">
    <source>
        <dbReference type="Proteomes" id="UP000246050"/>
    </source>
</evidence>
<protein>
    <submittedName>
        <fullName evidence="1">DUF2191 domain-containing protein</fullName>
    </submittedName>
</protein>
<proteinExistence type="predicted"/>
<name>A0A317D555_9ACTN</name>
<dbReference type="Pfam" id="PF09957">
    <property type="entry name" value="VapB_antitoxin"/>
    <property type="match status" value="1"/>
</dbReference>
<dbReference type="InterPro" id="IPR019239">
    <property type="entry name" value="VapB_antitoxin"/>
</dbReference>
<comment type="caution">
    <text evidence="1">The sequence shown here is derived from an EMBL/GenBank/DDBJ whole genome shotgun (WGS) entry which is preliminary data.</text>
</comment>
<dbReference type="RefSeq" id="WP_109804873.1">
    <property type="nucleotide sequence ID" value="NZ_QGKS01000384.1"/>
</dbReference>
<reference evidence="1 2" key="1">
    <citation type="submission" date="2018-05" db="EMBL/GenBank/DDBJ databases">
        <title>Micromonosporas from Atacama Desert.</title>
        <authorList>
            <person name="Carro L."/>
            <person name="Golinska P."/>
            <person name="Klenk H.-P."/>
            <person name="Goodfellow M."/>
        </authorList>
    </citation>
    <scope>NUCLEOTIDE SEQUENCE [LARGE SCALE GENOMIC DNA]</scope>
    <source>
        <strain evidence="1 2">4G51</strain>
    </source>
</reference>
<dbReference type="Proteomes" id="UP000246050">
    <property type="component" value="Unassembled WGS sequence"/>
</dbReference>